<dbReference type="PANTHER" id="PTHR11254:SF440">
    <property type="entry name" value="E3 UBIQUITIN-PROTEIN LIGASE NEDD-4"/>
    <property type="match status" value="1"/>
</dbReference>
<dbReference type="PANTHER" id="PTHR11254">
    <property type="entry name" value="HECT DOMAIN UBIQUITIN-PROTEIN LIGASE"/>
    <property type="match status" value="1"/>
</dbReference>
<evidence type="ECO:0000256" key="7">
    <source>
        <dbReference type="ARBA" id="ARBA00022786"/>
    </source>
</evidence>
<feature type="compositionally biased region" description="Basic and acidic residues" evidence="11">
    <location>
        <begin position="212"/>
        <end position="221"/>
    </location>
</feature>
<dbReference type="GO" id="GO:0016874">
    <property type="term" value="F:ligase activity"/>
    <property type="evidence" value="ECO:0007669"/>
    <property type="project" value="UniProtKB-KW"/>
</dbReference>
<evidence type="ECO:0000256" key="6">
    <source>
        <dbReference type="ARBA" id="ARBA00022771"/>
    </source>
</evidence>
<dbReference type="AlphaFoldDB" id="A0A0P1B430"/>
<accession>A0A0P1B430</accession>
<evidence type="ECO:0000256" key="5">
    <source>
        <dbReference type="ARBA" id="ARBA00022723"/>
    </source>
</evidence>
<keyword evidence="16" id="KW-1185">Reference proteome</keyword>
<dbReference type="InterPro" id="IPR035983">
    <property type="entry name" value="Hect_E3_ubiquitin_ligase"/>
</dbReference>
<feature type="domain" description="RanBP2-type" evidence="13">
    <location>
        <begin position="150"/>
        <end position="180"/>
    </location>
</feature>
<evidence type="ECO:0000256" key="1">
    <source>
        <dbReference type="ARBA" id="ARBA00000885"/>
    </source>
</evidence>
<dbReference type="OMA" id="HEFEVIT"/>
<dbReference type="PROSITE" id="PS50237">
    <property type="entry name" value="HECT"/>
    <property type="match status" value="1"/>
</dbReference>
<evidence type="ECO:0000256" key="12">
    <source>
        <dbReference type="SAM" id="Phobius"/>
    </source>
</evidence>
<dbReference type="RefSeq" id="XP_024585017.1">
    <property type="nucleotide sequence ID" value="XM_024719749.1"/>
</dbReference>
<evidence type="ECO:0000256" key="9">
    <source>
        <dbReference type="PROSITE-ProRule" id="PRU00104"/>
    </source>
</evidence>
<dbReference type="InterPro" id="IPR000569">
    <property type="entry name" value="HECT_dom"/>
</dbReference>
<dbReference type="Gene3D" id="3.90.1750.10">
    <property type="entry name" value="Hect, E3 ligase catalytic domains"/>
    <property type="match status" value="1"/>
</dbReference>
<evidence type="ECO:0000313" key="15">
    <source>
        <dbReference type="EMBL" id="CEG48648.1"/>
    </source>
</evidence>
<feature type="active site" description="Glycyl thioester intermediate" evidence="9">
    <location>
        <position position="695"/>
    </location>
</feature>
<comment type="catalytic activity">
    <reaction evidence="1">
        <text>S-ubiquitinyl-[E2 ubiquitin-conjugating enzyme]-L-cysteine + [acceptor protein]-L-lysine = [E2 ubiquitin-conjugating enzyme]-L-cysteine + N(6)-ubiquitinyl-[acceptor protein]-L-lysine.</text>
        <dbReference type="EC" id="2.3.2.26"/>
    </reaction>
</comment>
<dbReference type="PROSITE" id="PS01358">
    <property type="entry name" value="ZF_RANBP2_1"/>
    <property type="match status" value="1"/>
</dbReference>
<keyword evidence="4" id="KW-0808">Transferase</keyword>
<keyword evidence="7 9" id="KW-0833">Ubl conjugation pathway</keyword>
<keyword evidence="12" id="KW-0472">Membrane</keyword>
<proteinExistence type="predicted"/>
<dbReference type="InterPro" id="IPR050409">
    <property type="entry name" value="E3_ubiq-protein_ligase"/>
</dbReference>
<feature type="region of interest" description="Disordered" evidence="11">
    <location>
        <begin position="208"/>
        <end position="228"/>
    </location>
</feature>
<dbReference type="SUPFAM" id="SSF56204">
    <property type="entry name" value="Hect, E3 ligase catalytic domain"/>
    <property type="match status" value="1"/>
</dbReference>
<dbReference type="GO" id="GO:0016567">
    <property type="term" value="P:protein ubiquitination"/>
    <property type="evidence" value="ECO:0007669"/>
    <property type="project" value="TreeGrafter"/>
</dbReference>
<dbReference type="GO" id="GO:0061630">
    <property type="term" value="F:ubiquitin protein ligase activity"/>
    <property type="evidence" value="ECO:0007669"/>
    <property type="project" value="UniProtKB-EC"/>
</dbReference>
<organism evidence="15 16">
    <name type="scientific">Plasmopara halstedii</name>
    <name type="common">Downy mildew of sunflower</name>
    <dbReference type="NCBI Taxonomy" id="4781"/>
    <lineage>
        <taxon>Eukaryota</taxon>
        <taxon>Sar</taxon>
        <taxon>Stramenopiles</taxon>
        <taxon>Oomycota</taxon>
        <taxon>Peronosporomycetes</taxon>
        <taxon>Peronosporales</taxon>
        <taxon>Peronosporaceae</taxon>
        <taxon>Plasmopara</taxon>
    </lineage>
</organism>
<dbReference type="Proteomes" id="UP000054928">
    <property type="component" value="Unassembled WGS sequence"/>
</dbReference>
<reference evidence="16" key="1">
    <citation type="submission" date="2014-09" db="EMBL/GenBank/DDBJ databases">
        <authorList>
            <person name="Sharma Rahul"/>
            <person name="Thines Marco"/>
        </authorList>
    </citation>
    <scope>NUCLEOTIDE SEQUENCE [LARGE SCALE GENOMIC DNA]</scope>
</reference>
<dbReference type="SMART" id="SM00119">
    <property type="entry name" value="HECTc"/>
    <property type="match status" value="1"/>
</dbReference>
<dbReference type="GO" id="GO:0008270">
    <property type="term" value="F:zinc ion binding"/>
    <property type="evidence" value="ECO:0007669"/>
    <property type="project" value="UniProtKB-KW"/>
</dbReference>
<evidence type="ECO:0000256" key="11">
    <source>
        <dbReference type="SAM" id="MobiDB-lite"/>
    </source>
</evidence>
<dbReference type="GO" id="GO:0005737">
    <property type="term" value="C:cytoplasm"/>
    <property type="evidence" value="ECO:0007669"/>
    <property type="project" value="TreeGrafter"/>
</dbReference>
<keyword evidence="5" id="KW-0479">Metal-binding</keyword>
<keyword evidence="15" id="KW-0436">Ligase</keyword>
<comment type="pathway">
    <text evidence="2">Protein modification; protein ubiquitination.</text>
</comment>
<evidence type="ECO:0000256" key="8">
    <source>
        <dbReference type="ARBA" id="ARBA00022833"/>
    </source>
</evidence>
<evidence type="ECO:0000259" key="13">
    <source>
        <dbReference type="PROSITE" id="PS50199"/>
    </source>
</evidence>
<evidence type="ECO:0000256" key="10">
    <source>
        <dbReference type="PROSITE-ProRule" id="PRU00322"/>
    </source>
</evidence>
<dbReference type="GO" id="GO:0006511">
    <property type="term" value="P:ubiquitin-dependent protein catabolic process"/>
    <property type="evidence" value="ECO:0007669"/>
    <property type="project" value="TreeGrafter"/>
</dbReference>
<feature type="transmembrane region" description="Helical" evidence="12">
    <location>
        <begin position="21"/>
        <end position="39"/>
    </location>
</feature>
<name>A0A0P1B430_PLAHL</name>
<keyword evidence="8" id="KW-0862">Zinc</keyword>
<dbReference type="PROSITE" id="PS50199">
    <property type="entry name" value="ZF_RANBP2_2"/>
    <property type="match status" value="1"/>
</dbReference>
<evidence type="ECO:0000313" key="16">
    <source>
        <dbReference type="Proteomes" id="UP000054928"/>
    </source>
</evidence>
<dbReference type="InterPro" id="IPR001876">
    <property type="entry name" value="Znf_RanBP2"/>
</dbReference>
<keyword evidence="12" id="KW-0812">Transmembrane</keyword>
<protein>
    <recommendedName>
        <fullName evidence="3">HECT-type E3 ubiquitin transferase</fullName>
        <ecNumber evidence="3">2.3.2.26</ecNumber>
    </recommendedName>
</protein>
<dbReference type="Gene3D" id="3.30.2410.10">
    <property type="entry name" value="Hect, E3 ligase catalytic domain"/>
    <property type="match status" value="1"/>
</dbReference>
<feature type="domain" description="HECT" evidence="14">
    <location>
        <begin position="396"/>
        <end position="728"/>
    </location>
</feature>
<dbReference type="EMBL" id="CCYD01002939">
    <property type="protein sequence ID" value="CEG48648.1"/>
    <property type="molecule type" value="Genomic_DNA"/>
</dbReference>
<dbReference type="Pfam" id="PF00632">
    <property type="entry name" value="HECT"/>
    <property type="match status" value="1"/>
</dbReference>
<dbReference type="GeneID" id="36401515"/>
<keyword evidence="6 10" id="KW-0863">Zinc-finger</keyword>
<dbReference type="EC" id="2.3.2.26" evidence="3"/>
<sequence>MRGFPEAMMFVKSVARATRQRFIILVAADILLCMMMPIAPRGIDTQTLQLRRALEIVDDRNDMTSRALMPVIDGRYSNITGEYEYYHENDGDDYGCMGSSDGISCGKIAIIGASIGLGLIAITICLTWKACIECCTRSSRRSRHRAYIERPNCGWKCEVCRHTNEISSSECVLCGTSPEAQSNNASVVVASHVEGGTHSAPDYLLLSSPRSDSGHSVKRSDSSSLTDRQLVARDRHKWKRCIAGPNVRWVKIPFEALQDNKALCSTITNERDYQEWQKQQTVHLKPAPSMGSVRGRRRPLTPLNLDTAFVRDDSGSDSQVVVWRLADEYSASSRKYSKTIMRASTLSFLEKTQWFYQYSLKLCPSIVDGHHTIRIHRDRVIEQSMALFMSTPIGTLHRRLRVDFMGEAGVDGGGLLREWLHLVCNELFSETQGLFTLTSSSAHQGYWILRASKEDVTKQLKMYIFLGKLLGKALLEGLLLNVRLSIPLLKHILGVPLTFYDLYLLDETVYFSMRWILENNKSSTLGLNFTVEGVELVPCGSNVFLHEGNKQLYVAKVAQYYLFDSVQAELSSIIEGLNSVINDPVLHVFDYKEFDLLLSGLPHIDISDWKQYTEVRFLEESSHEFEVITWFWEIVESFSHDQCSRLLQYVTGSRGIPVEGFKGLTGTDGEIQLFTIQLGKNVETTYTILPHASTCANRLDLPLYSSKAELERILTMVVEMDVTGFNSR</sequence>
<dbReference type="OrthoDB" id="8068875at2759"/>
<dbReference type="STRING" id="4781.A0A0P1B430"/>
<dbReference type="Gene3D" id="3.30.2160.10">
    <property type="entry name" value="Hect, E3 ligase catalytic domain"/>
    <property type="match status" value="1"/>
</dbReference>
<evidence type="ECO:0000256" key="4">
    <source>
        <dbReference type="ARBA" id="ARBA00022679"/>
    </source>
</evidence>
<evidence type="ECO:0000259" key="14">
    <source>
        <dbReference type="PROSITE" id="PS50237"/>
    </source>
</evidence>
<evidence type="ECO:0000256" key="3">
    <source>
        <dbReference type="ARBA" id="ARBA00012485"/>
    </source>
</evidence>
<keyword evidence="12" id="KW-1133">Transmembrane helix</keyword>
<evidence type="ECO:0000256" key="2">
    <source>
        <dbReference type="ARBA" id="ARBA00004906"/>
    </source>
</evidence>
<dbReference type="FunFam" id="3.30.2410.10:FF:000009">
    <property type="entry name" value="Probable E3 ubiquitin-protein ligase HECTD2"/>
    <property type="match status" value="1"/>
</dbReference>